<dbReference type="PANTHER" id="PTHR43133">
    <property type="entry name" value="RNA POLYMERASE ECF-TYPE SIGMA FACTO"/>
    <property type="match status" value="1"/>
</dbReference>
<dbReference type="InterPro" id="IPR013324">
    <property type="entry name" value="RNA_pol_sigma_r3/r4-like"/>
</dbReference>
<dbReference type="InterPro" id="IPR036388">
    <property type="entry name" value="WH-like_DNA-bd_sf"/>
</dbReference>
<dbReference type="InterPro" id="IPR007627">
    <property type="entry name" value="RNA_pol_sigma70_r2"/>
</dbReference>
<accession>A0A6A7GC81</accession>
<dbReference type="GO" id="GO:0016987">
    <property type="term" value="F:sigma factor activity"/>
    <property type="evidence" value="ECO:0007669"/>
    <property type="project" value="UniProtKB-KW"/>
</dbReference>
<dbReference type="InterPro" id="IPR039425">
    <property type="entry name" value="RNA_pol_sigma-70-like"/>
</dbReference>
<feature type="domain" description="RNA polymerase sigma-70 region 2" evidence="6">
    <location>
        <begin position="25"/>
        <end position="93"/>
    </location>
</feature>
<dbReference type="InterPro" id="IPR014286">
    <property type="entry name" value="RNA_pol_sigma70_RpoE"/>
</dbReference>
<name>A0A6A7GC81_9CRUS</name>
<dbReference type="SUPFAM" id="SSF88946">
    <property type="entry name" value="Sigma2 domain of RNA polymerase sigma factors"/>
    <property type="match status" value="1"/>
</dbReference>
<dbReference type="AlphaFoldDB" id="A0A6A7GC81"/>
<evidence type="ECO:0000256" key="5">
    <source>
        <dbReference type="ARBA" id="ARBA00023163"/>
    </source>
</evidence>
<dbReference type="InterPro" id="IPR013325">
    <property type="entry name" value="RNA_pol_sigma_r2"/>
</dbReference>
<dbReference type="Gene3D" id="1.10.10.10">
    <property type="entry name" value="Winged helix-like DNA-binding domain superfamily/Winged helix DNA-binding domain"/>
    <property type="match status" value="1"/>
</dbReference>
<keyword evidence="4" id="KW-0238">DNA-binding</keyword>
<organism evidence="8">
    <name type="scientific">Hirondellea gigas</name>
    <dbReference type="NCBI Taxonomy" id="1518452"/>
    <lineage>
        <taxon>Eukaryota</taxon>
        <taxon>Metazoa</taxon>
        <taxon>Ecdysozoa</taxon>
        <taxon>Arthropoda</taxon>
        <taxon>Crustacea</taxon>
        <taxon>Multicrustacea</taxon>
        <taxon>Malacostraca</taxon>
        <taxon>Eumalacostraca</taxon>
        <taxon>Peracarida</taxon>
        <taxon>Amphipoda</taxon>
        <taxon>Amphilochidea</taxon>
        <taxon>Lysianassida</taxon>
        <taxon>Lysianassidira</taxon>
        <taxon>Lysianassoidea</taxon>
        <taxon>Lysianassidae</taxon>
        <taxon>Hirondellea</taxon>
    </lineage>
</organism>
<keyword evidence="3" id="KW-0731">Sigma factor</keyword>
<proteinExistence type="evidence at transcript level"/>
<comment type="similarity">
    <text evidence="1">Belongs to the sigma-70 factor family. ECF subfamily.</text>
</comment>
<evidence type="ECO:0000259" key="7">
    <source>
        <dbReference type="Pfam" id="PF08281"/>
    </source>
</evidence>
<dbReference type="Gene3D" id="1.10.1740.10">
    <property type="match status" value="1"/>
</dbReference>
<evidence type="ECO:0000256" key="4">
    <source>
        <dbReference type="ARBA" id="ARBA00023125"/>
    </source>
</evidence>
<dbReference type="EMBL" id="IACT01009518">
    <property type="protein sequence ID" value="LAC28626.1"/>
    <property type="molecule type" value="mRNA"/>
</dbReference>
<dbReference type="Pfam" id="PF04542">
    <property type="entry name" value="Sigma70_r2"/>
    <property type="match status" value="1"/>
</dbReference>
<feature type="domain" description="RNA polymerase sigma factor 70 region 4 type 2" evidence="7">
    <location>
        <begin position="133"/>
        <end position="181"/>
    </location>
</feature>
<evidence type="ECO:0000256" key="1">
    <source>
        <dbReference type="ARBA" id="ARBA00010641"/>
    </source>
</evidence>
<dbReference type="GO" id="GO:0006352">
    <property type="term" value="P:DNA-templated transcription initiation"/>
    <property type="evidence" value="ECO:0007669"/>
    <property type="project" value="InterPro"/>
</dbReference>
<dbReference type="InterPro" id="IPR014284">
    <property type="entry name" value="RNA_pol_sigma-70_dom"/>
</dbReference>
<protein>
    <submittedName>
        <fullName evidence="8">RNA polymerase sigma factor RpoE</fullName>
    </submittedName>
</protein>
<dbReference type="PANTHER" id="PTHR43133:SF53">
    <property type="entry name" value="ECF RNA POLYMERASE SIGMA-E FACTOR"/>
    <property type="match status" value="1"/>
</dbReference>
<evidence type="ECO:0000256" key="2">
    <source>
        <dbReference type="ARBA" id="ARBA00023015"/>
    </source>
</evidence>
<dbReference type="Pfam" id="PF08281">
    <property type="entry name" value="Sigma70_r4_2"/>
    <property type="match status" value="1"/>
</dbReference>
<reference evidence="8" key="1">
    <citation type="submission" date="2017-11" db="EMBL/GenBank/DDBJ databases">
        <title>The sensing device of the deep-sea amphipod.</title>
        <authorList>
            <person name="Kobayashi H."/>
            <person name="Nagahama T."/>
            <person name="Arai W."/>
            <person name="Sasagawa Y."/>
            <person name="Umeda M."/>
            <person name="Hayashi T."/>
            <person name="Nikaido I."/>
            <person name="Watanabe H."/>
            <person name="Oguri K."/>
            <person name="Kitazato H."/>
            <person name="Fujioka K."/>
            <person name="Kido Y."/>
            <person name="Takami H."/>
        </authorList>
    </citation>
    <scope>NUCLEOTIDE SEQUENCE</scope>
    <source>
        <tissue evidence="8">Whole body</tissue>
    </source>
</reference>
<sequence length="192" mass="21793">MSERDLDLQLIHRIQRGEQIAFTLLVRKYQNRIANILTRYIRNSGDIPDVAQEVFIKVYKALPGFRGESAFYTWLYRITVNTAKNYLSSQSRRPPTSDIDALDADHYDGSDALRDIGSPEALLRSEEIKNVALNAIAQLPAELKAAITLRELEGMSYDTIAKIENCPIGTVRSRIFRAREAIDKQLKPLLEA</sequence>
<dbReference type="FunFam" id="1.10.1740.10:FF:000001">
    <property type="entry name" value="RNA polymerase sigma factor"/>
    <property type="match status" value="1"/>
</dbReference>
<dbReference type="NCBIfam" id="TIGR02937">
    <property type="entry name" value="sigma70-ECF"/>
    <property type="match status" value="1"/>
</dbReference>
<dbReference type="GO" id="GO:0003677">
    <property type="term" value="F:DNA binding"/>
    <property type="evidence" value="ECO:0007669"/>
    <property type="project" value="UniProtKB-KW"/>
</dbReference>
<dbReference type="InterPro" id="IPR013249">
    <property type="entry name" value="RNA_pol_sigma70_r4_t2"/>
</dbReference>
<dbReference type="SUPFAM" id="SSF88659">
    <property type="entry name" value="Sigma3 and sigma4 domains of RNA polymerase sigma factors"/>
    <property type="match status" value="1"/>
</dbReference>
<keyword evidence="5" id="KW-0804">Transcription</keyword>
<evidence type="ECO:0000256" key="3">
    <source>
        <dbReference type="ARBA" id="ARBA00023082"/>
    </source>
</evidence>
<evidence type="ECO:0000259" key="6">
    <source>
        <dbReference type="Pfam" id="PF04542"/>
    </source>
</evidence>
<dbReference type="PROSITE" id="PS01063">
    <property type="entry name" value="SIGMA70_ECF"/>
    <property type="match status" value="1"/>
</dbReference>
<dbReference type="InterPro" id="IPR000838">
    <property type="entry name" value="RNA_pol_sigma70_ECF_CS"/>
</dbReference>
<dbReference type="CDD" id="cd06171">
    <property type="entry name" value="Sigma70_r4"/>
    <property type="match status" value="1"/>
</dbReference>
<keyword evidence="2" id="KW-0805">Transcription regulation</keyword>
<evidence type="ECO:0000313" key="8">
    <source>
        <dbReference type="EMBL" id="LAC28626.1"/>
    </source>
</evidence>
<dbReference type="NCBIfam" id="TIGR02939">
    <property type="entry name" value="RpoE_Sigma70"/>
    <property type="match status" value="1"/>
</dbReference>